<feature type="domain" description="G-patch" evidence="9">
    <location>
        <begin position="26"/>
        <end position="80"/>
    </location>
</feature>
<feature type="compositionally biased region" description="Basic and acidic residues" evidence="8">
    <location>
        <begin position="294"/>
        <end position="327"/>
    </location>
</feature>
<evidence type="ECO:0000256" key="2">
    <source>
        <dbReference type="ARBA" id="ARBA00022517"/>
    </source>
</evidence>
<evidence type="ECO:0000256" key="6">
    <source>
        <dbReference type="ARBA" id="ARBA00041961"/>
    </source>
</evidence>
<dbReference type="InterPro" id="IPR050656">
    <property type="entry name" value="PINX1"/>
</dbReference>
<accession>A0A2C5Z1S3</accession>
<feature type="region of interest" description="Disordered" evidence="8">
    <location>
        <begin position="147"/>
        <end position="385"/>
    </location>
</feature>
<dbReference type="PANTHER" id="PTHR23149:SF31">
    <property type="entry name" value="PROTEIN PXR1"/>
    <property type="match status" value="1"/>
</dbReference>
<sequence length="415" mass="47086">MGLLAENKSRSKISKDPNNTRWTRDISSFGHKILHAQGWRPGQYLGAQNAAHSNLHTAANASYIRVSLKDDMKGLGFDKAKEAQVTGLDVFSDLLSRLNGKSKETIQGEKVARLAIKTNWYVERKWGPMRFVKGGLLVGESMVDKAGKEASPSSEQTIEPQVPTMDARKEERSKKRKAVDVEGDSEEYSTKKESKRRKREKRAATLLVEGALDEDAETTGTSSKEKEKEKEEKKEKKETEKKREKREKQEKEKKREKREKQEKRDKKEKDGKIKVKKRDLIKHELPCNDAMAGDGKDQASLKHQAEQEEESWRRKESAPGPSQDDKTLRKKDRKCKEEKKEKRRDTKPRPLDDATAEARCAPLATQGDSSEAAKESSTPVPLKGGRNFARSRFIAAKRQAMLDAKALNQIFMVKA</sequence>
<dbReference type="Proteomes" id="UP000224854">
    <property type="component" value="Unassembled WGS sequence"/>
</dbReference>
<comment type="subcellular location">
    <subcellularLocation>
        <location evidence="1">Nucleus</location>
        <location evidence="1">Nucleolus</location>
    </subcellularLocation>
</comment>
<dbReference type="GO" id="GO:0003676">
    <property type="term" value="F:nucleic acid binding"/>
    <property type="evidence" value="ECO:0007669"/>
    <property type="project" value="InterPro"/>
</dbReference>
<dbReference type="Pfam" id="PF01585">
    <property type="entry name" value="G-patch"/>
    <property type="match status" value="1"/>
</dbReference>
<dbReference type="GO" id="GO:0005730">
    <property type="term" value="C:nucleolus"/>
    <property type="evidence" value="ECO:0007669"/>
    <property type="project" value="UniProtKB-SubCell"/>
</dbReference>
<keyword evidence="2" id="KW-0690">Ribosome biogenesis</keyword>
<protein>
    <recommendedName>
        <fullName evidence="6">PinX1-related protein 1</fullName>
    </recommendedName>
</protein>
<name>A0A2C5Z1S3_9HYPO</name>
<organism evidence="10 11">
    <name type="scientific">Ophiocordyceps australis</name>
    <dbReference type="NCBI Taxonomy" id="1399860"/>
    <lineage>
        <taxon>Eukaryota</taxon>
        <taxon>Fungi</taxon>
        <taxon>Dikarya</taxon>
        <taxon>Ascomycota</taxon>
        <taxon>Pezizomycotina</taxon>
        <taxon>Sordariomycetes</taxon>
        <taxon>Hypocreomycetidae</taxon>
        <taxon>Hypocreales</taxon>
        <taxon>Ophiocordycipitaceae</taxon>
        <taxon>Ophiocordyceps</taxon>
    </lineage>
</organism>
<dbReference type="EMBL" id="NJEU01000514">
    <property type="protein sequence ID" value="PHH73314.1"/>
    <property type="molecule type" value="Genomic_DNA"/>
</dbReference>
<keyword evidence="11" id="KW-1185">Reference proteome</keyword>
<evidence type="ECO:0000256" key="1">
    <source>
        <dbReference type="ARBA" id="ARBA00004604"/>
    </source>
</evidence>
<evidence type="ECO:0000313" key="11">
    <source>
        <dbReference type="Proteomes" id="UP000224854"/>
    </source>
</evidence>
<feature type="region of interest" description="Disordered" evidence="8">
    <location>
        <begin position="1"/>
        <end position="20"/>
    </location>
</feature>
<dbReference type="GO" id="GO:0006364">
    <property type="term" value="P:rRNA processing"/>
    <property type="evidence" value="ECO:0007669"/>
    <property type="project" value="UniProtKB-KW"/>
</dbReference>
<feature type="compositionally biased region" description="Basic and acidic residues" evidence="8">
    <location>
        <begin position="223"/>
        <end position="273"/>
    </location>
</feature>
<evidence type="ECO:0000256" key="3">
    <source>
        <dbReference type="ARBA" id="ARBA00022552"/>
    </source>
</evidence>
<evidence type="ECO:0000256" key="7">
    <source>
        <dbReference type="ARBA" id="ARBA00043878"/>
    </source>
</evidence>
<evidence type="ECO:0000256" key="4">
    <source>
        <dbReference type="ARBA" id="ARBA00023242"/>
    </source>
</evidence>
<dbReference type="PROSITE" id="PS50174">
    <property type="entry name" value="G_PATCH"/>
    <property type="match status" value="1"/>
</dbReference>
<evidence type="ECO:0000256" key="8">
    <source>
        <dbReference type="SAM" id="MobiDB-lite"/>
    </source>
</evidence>
<dbReference type="AlphaFoldDB" id="A0A2C5Z1S3"/>
<feature type="compositionally biased region" description="Basic and acidic residues" evidence="8">
    <location>
        <begin position="334"/>
        <end position="352"/>
    </location>
</feature>
<proteinExistence type="inferred from homology"/>
<comment type="similarity">
    <text evidence="5">Belongs to the PINX1 family.</text>
</comment>
<evidence type="ECO:0000259" key="9">
    <source>
        <dbReference type="PROSITE" id="PS50174"/>
    </source>
</evidence>
<comment type="caution">
    <text evidence="10">The sequence shown here is derived from an EMBL/GenBank/DDBJ whole genome shotgun (WGS) entry which is preliminary data.</text>
</comment>
<gene>
    <name evidence="10" type="ORF">CDD82_5544</name>
</gene>
<dbReference type="PANTHER" id="PTHR23149">
    <property type="entry name" value="G PATCH DOMAIN CONTAINING PROTEIN"/>
    <property type="match status" value="1"/>
</dbReference>
<keyword evidence="3" id="KW-0698">rRNA processing</keyword>
<reference evidence="10 11" key="1">
    <citation type="submission" date="2017-06" db="EMBL/GenBank/DDBJ databases">
        <title>Ant-infecting Ophiocordyceps genomes reveal a high diversity of potential behavioral manipulation genes and a possible major role for enterotoxins.</title>
        <authorList>
            <person name="De Bekker C."/>
            <person name="Evans H.C."/>
            <person name="Brachmann A."/>
            <person name="Hughes D.P."/>
        </authorList>
    </citation>
    <scope>NUCLEOTIDE SEQUENCE [LARGE SCALE GENOMIC DNA]</scope>
    <source>
        <strain evidence="10 11">1348a</strain>
    </source>
</reference>
<comment type="function">
    <text evidence="7">Involved in rRNA-processing at A0, A1 and A2 sites and negatively regulates telomerase.</text>
</comment>
<evidence type="ECO:0000256" key="5">
    <source>
        <dbReference type="ARBA" id="ARBA00038007"/>
    </source>
</evidence>
<dbReference type="SMART" id="SM00443">
    <property type="entry name" value="G_patch"/>
    <property type="match status" value="1"/>
</dbReference>
<dbReference type="InterPro" id="IPR000467">
    <property type="entry name" value="G_patch_dom"/>
</dbReference>
<evidence type="ECO:0000313" key="10">
    <source>
        <dbReference type="EMBL" id="PHH73314.1"/>
    </source>
</evidence>
<dbReference type="OrthoDB" id="29523at2759"/>
<keyword evidence="4" id="KW-0539">Nucleus</keyword>